<evidence type="ECO:0000256" key="1">
    <source>
        <dbReference type="ARBA" id="ARBA00008645"/>
    </source>
</evidence>
<dbReference type="PANTHER" id="PTHR43798:SF14">
    <property type="entry name" value="SERINE HYDROLASE-LIKE PROTEIN DDB_G0286239"/>
    <property type="match status" value="1"/>
</dbReference>
<dbReference type="GO" id="GO:0016020">
    <property type="term" value="C:membrane"/>
    <property type="evidence" value="ECO:0007669"/>
    <property type="project" value="TreeGrafter"/>
</dbReference>
<feature type="domain" description="AB hydrolase-1" evidence="3">
    <location>
        <begin position="23"/>
        <end position="122"/>
    </location>
</feature>
<dbReference type="Gene3D" id="3.40.50.1820">
    <property type="entry name" value="alpha/beta hydrolase"/>
    <property type="match status" value="1"/>
</dbReference>
<dbReference type="InterPro" id="IPR029058">
    <property type="entry name" value="AB_hydrolase_fold"/>
</dbReference>
<reference evidence="4 5" key="1">
    <citation type="submission" date="2019-03" db="EMBL/GenBank/DDBJ databases">
        <title>Genomic Encyclopedia of Type Strains, Phase IV (KMG-IV): sequencing the most valuable type-strain genomes for metagenomic binning, comparative biology and taxonomic classification.</title>
        <authorList>
            <person name="Goeker M."/>
        </authorList>
    </citation>
    <scope>NUCLEOTIDE SEQUENCE [LARGE SCALE GENOMIC DNA]</scope>
    <source>
        <strain evidence="4 5">DSM 13605</strain>
    </source>
</reference>
<dbReference type="RefSeq" id="WP_114959407.1">
    <property type="nucleotide sequence ID" value="NZ_MSZW01000036.1"/>
</dbReference>
<dbReference type="OrthoDB" id="149912at2"/>
<dbReference type="InterPro" id="IPR000073">
    <property type="entry name" value="AB_hydrolase_1"/>
</dbReference>
<keyword evidence="5" id="KW-1185">Reference proteome</keyword>
<accession>A0A4R3N835</accession>
<evidence type="ECO:0000256" key="2">
    <source>
        <dbReference type="ARBA" id="ARBA00022801"/>
    </source>
</evidence>
<protein>
    <submittedName>
        <fullName evidence="4">Epoxide hydrolase</fullName>
    </submittedName>
</protein>
<keyword evidence="2 4" id="KW-0378">Hydrolase</keyword>
<dbReference type="SUPFAM" id="SSF53474">
    <property type="entry name" value="alpha/beta-Hydrolases"/>
    <property type="match status" value="1"/>
</dbReference>
<dbReference type="PRINTS" id="PR00111">
    <property type="entry name" value="ABHYDROLASE"/>
</dbReference>
<dbReference type="InterPro" id="IPR050266">
    <property type="entry name" value="AB_hydrolase_sf"/>
</dbReference>
<name>A0A4R3N835_9GAMM</name>
<gene>
    <name evidence="4" type="ORF">EDC34_102204</name>
</gene>
<comment type="caution">
    <text evidence="4">The sequence shown here is derived from an EMBL/GenBank/DDBJ whole genome shotgun (WGS) entry which is preliminary data.</text>
</comment>
<dbReference type="GO" id="GO:0016787">
    <property type="term" value="F:hydrolase activity"/>
    <property type="evidence" value="ECO:0007669"/>
    <property type="project" value="UniProtKB-KW"/>
</dbReference>
<dbReference type="EMBL" id="SMAP01000002">
    <property type="protein sequence ID" value="TCT25316.1"/>
    <property type="molecule type" value="Genomic_DNA"/>
</dbReference>
<dbReference type="Pfam" id="PF00561">
    <property type="entry name" value="Abhydrolase_1"/>
    <property type="match status" value="1"/>
</dbReference>
<dbReference type="Proteomes" id="UP000295414">
    <property type="component" value="Unassembled WGS sequence"/>
</dbReference>
<dbReference type="AlphaFoldDB" id="A0A4R3N835"/>
<organism evidence="4 5">
    <name type="scientific">Thermomonas haemolytica</name>
    <dbReference type="NCBI Taxonomy" id="141949"/>
    <lineage>
        <taxon>Bacteria</taxon>
        <taxon>Pseudomonadati</taxon>
        <taxon>Pseudomonadota</taxon>
        <taxon>Gammaproteobacteria</taxon>
        <taxon>Lysobacterales</taxon>
        <taxon>Lysobacteraceae</taxon>
        <taxon>Thermomonas</taxon>
    </lineage>
</organism>
<dbReference type="PANTHER" id="PTHR43798">
    <property type="entry name" value="MONOACYLGLYCEROL LIPASE"/>
    <property type="match status" value="1"/>
</dbReference>
<evidence type="ECO:0000313" key="5">
    <source>
        <dbReference type="Proteomes" id="UP000295414"/>
    </source>
</evidence>
<comment type="similarity">
    <text evidence="1">Belongs to the AB hydrolase superfamily.</text>
</comment>
<proteinExistence type="inferred from homology"/>
<sequence>MREITLDIPLGRIAALRNDGHGPRVLALHGWLDNAASFLPLAPYLRELDLVALDMPGHGHSVHLPPGTDYGFPLALNTLLDVADALGWESFCLLGHSMGAGLASLLAAACPQRVERLAVIEMLGALAEVPERTAARMREAIAQRGRSGRGLRVFPDVDTAVRARLQSQRVPGTGLEAAQLRLLVERGLRAVDGGFVWRSDPRLVQPTMIRMTEAQIDDVLRAIECPALAVFADPAQPYLPDAQRRRRVALLPRGRMVELPGGHHLHMQQPEAVAQVLREFLGAH</sequence>
<evidence type="ECO:0000259" key="3">
    <source>
        <dbReference type="Pfam" id="PF00561"/>
    </source>
</evidence>
<evidence type="ECO:0000313" key="4">
    <source>
        <dbReference type="EMBL" id="TCT25316.1"/>
    </source>
</evidence>